<accession>A0A0F8SLW7</accession>
<name>A0A0F8SLW7_METMZ</name>
<dbReference type="AlphaFoldDB" id="A0A0F8SLW7"/>
<evidence type="ECO:0000313" key="6">
    <source>
        <dbReference type="Proteomes" id="UP000034597"/>
    </source>
</evidence>
<protein>
    <recommendedName>
        <fullName evidence="7">DUF4145 domain-containing protein</fullName>
    </recommendedName>
</protein>
<dbReference type="EMBL" id="JJOT01000112">
    <property type="protein sequence ID" value="KKF99076.1"/>
    <property type="molecule type" value="Genomic_DNA"/>
</dbReference>
<keyword evidence="5" id="KW-1185">Reference proteome</keyword>
<gene>
    <name evidence="1" type="ORF">DU40_02755</name>
    <name evidence="2" type="ORF">DU47_04140</name>
    <name evidence="3" type="ORF">DU80_11735</name>
</gene>
<comment type="caution">
    <text evidence="3">The sequence shown here is derived from an EMBL/GenBank/DDBJ whole genome shotgun (WGS) entry which is preliminary data.</text>
</comment>
<dbReference type="Proteomes" id="UP000034597">
    <property type="component" value="Unassembled WGS sequence"/>
</dbReference>
<evidence type="ECO:0000313" key="1">
    <source>
        <dbReference type="EMBL" id="KKF99076.1"/>
    </source>
</evidence>
<dbReference type="Proteomes" id="UP000034152">
    <property type="component" value="Unassembled WGS sequence"/>
</dbReference>
<dbReference type="Proteomes" id="UP000034578">
    <property type="component" value="Unassembled WGS sequence"/>
</dbReference>
<evidence type="ECO:0000313" key="3">
    <source>
        <dbReference type="EMBL" id="KKH91405.1"/>
    </source>
</evidence>
<dbReference type="PATRIC" id="fig|2209.56.peg.2518"/>
<sequence>MNSTQKHYVARLQELIDQSKEIEALVNYSGEEYFVLSYIEDQALLNAWLIKIKSIIEATFGKTSPYFKGLRELTEKDIHEKSQINAIKGLLIGSLDDLENGFLIGQEFLIAGEIFDSVLEEAKELLNAGYKDPAAILGRVVLEDSLRRLAPQEQLDDTQKATKLNDDLKKAGRYNQVQWRQIQVWLDVGNNAAHGKFDQYSKEQVNEQIEGIERFIASEFKV</sequence>
<evidence type="ECO:0000313" key="4">
    <source>
        <dbReference type="Proteomes" id="UP000034152"/>
    </source>
</evidence>
<organism evidence="3 4">
    <name type="scientific">Methanosarcina mazei</name>
    <name type="common">Methanosarcina frisia</name>
    <dbReference type="NCBI Taxonomy" id="2209"/>
    <lineage>
        <taxon>Archaea</taxon>
        <taxon>Methanobacteriati</taxon>
        <taxon>Methanobacteriota</taxon>
        <taxon>Stenosarchaea group</taxon>
        <taxon>Methanomicrobia</taxon>
        <taxon>Methanosarcinales</taxon>
        <taxon>Methanosarcinaceae</taxon>
        <taxon>Methanosarcina</taxon>
    </lineage>
</organism>
<reference evidence="4 5" key="1">
    <citation type="journal article" date="2015" name="ISME J.">
        <title>Genomic and phenotypic differentiation among Methanosarcina mazei populations from Columbia River sediment.</title>
        <authorList>
            <person name="Youngblut N.D."/>
            <person name="Wirth J.S."/>
            <person name="Henriksen J.R."/>
            <person name="Smith M."/>
            <person name="Simon H."/>
            <person name="Metcalf W.W."/>
            <person name="Whitaker R.J."/>
        </authorList>
    </citation>
    <scope>NUCLEOTIDE SEQUENCE [LARGE SCALE GENOMIC DNA]</scope>
    <source>
        <strain evidence="3 4">1.H.M.2.1</strain>
        <strain evidence="2 5">2.F.A.2.4</strain>
        <strain evidence="1 6">2.F.T.0.2</strain>
    </source>
</reference>
<evidence type="ECO:0008006" key="7">
    <source>
        <dbReference type="Google" id="ProtNLM"/>
    </source>
</evidence>
<dbReference type="EMBL" id="JJOS01000002">
    <property type="protein sequence ID" value="KKG07007.1"/>
    <property type="molecule type" value="Genomic_DNA"/>
</dbReference>
<proteinExistence type="predicted"/>
<evidence type="ECO:0000313" key="5">
    <source>
        <dbReference type="Proteomes" id="UP000034578"/>
    </source>
</evidence>
<dbReference type="RefSeq" id="WP_048045795.1">
    <property type="nucleotide sequence ID" value="NZ_JJOS01000002.1"/>
</dbReference>
<dbReference type="EMBL" id="JJQU01000002">
    <property type="protein sequence ID" value="KKH91405.1"/>
    <property type="molecule type" value="Genomic_DNA"/>
</dbReference>
<evidence type="ECO:0000313" key="2">
    <source>
        <dbReference type="EMBL" id="KKG07007.1"/>
    </source>
</evidence>